<evidence type="ECO:0008006" key="3">
    <source>
        <dbReference type="Google" id="ProtNLM"/>
    </source>
</evidence>
<dbReference type="EMBL" id="BAAANS010000002">
    <property type="protein sequence ID" value="GAA2084724.1"/>
    <property type="molecule type" value="Genomic_DNA"/>
</dbReference>
<sequence length="243" mass="26521">MSERTFRRVTLALPGFDDGYLSNVTSLDNPRGLLQEFRYADADLRALELADATLSSGRVSGLGAEHVRMEEVRVESVEFMGCDLGAVQWSDSKLSRTVFRDCKLLGAALSGLVLDNVLFQGCKLDFATFAKVRAAGPVVFSKCTLTDATFTGCDLTRVVLDETVLRRTEFEHGSYREFDLRGNDLSEIRGASNLAKVIIDRGQEAELARALVAELEAVFGDDLDDPIPGRPARAGEAGRPLGR</sequence>
<reference evidence="1 2" key="1">
    <citation type="journal article" date="2019" name="Int. J. Syst. Evol. Microbiol.">
        <title>The Global Catalogue of Microorganisms (GCM) 10K type strain sequencing project: providing services to taxonomists for standard genome sequencing and annotation.</title>
        <authorList>
            <consortium name="The Broad Institute Genomics Platform"/>
            <consortium name="The Broad Institute Genome Sequencing Center for Infectious Disease"/>
            <person name="Wu L."/>
            <person name="Ma J."/>
        </authorList>
    </citation>
    <scope>NUCLEOTIDE SEQUENCE [LARGE SCALE GENOMIC DNA]</scope>
    <source>
        <strain evidence="1 2">JCM 14559</strain>
    </source>
</reference>
<accession>A0ABN2W638</accession>
<evidence type="ECO:0000313" key="1">
    <source>
        <dbReference type="EMBL" id="GAA2084724.1"/>
    </source>
</evidence>
<name>A0ABN2W638_9ACTN</name>
<proteinExistence type="predicted"/>
<organism evidence="1 2">
    <name type="scientific">Kitasatospora saccharophila</name>
    <dbReference type="NCBI Taxonomy" id="407973"/>
    <lineage>
        <taxon>Bacteria</taxon>
        <taxon>Bacillati</taxon>
        <taxon>Actinomycetota</taxon>
        <taxon>Actinomycetes</taxon>
        <taxon>Kitasatosporales</taxon>
        <taxon>Streptomycetaceae</taxon>
        <taxon>Kitasatospora</taxon>
    </lineage>
</organism>
<comment type="caution">
    <text evidence="1">The sequence shown here is derived from an EMBL/GenBank/DDBJ whole genome shotgun (WGS) entry which is preliminary data.</text>
</comment>
<dbReference type="Gene3D" id="2.160.20.80">
    <property type="entry name" value="E3 ubiquitin-protein ligase SopA"/>
    <property type="match status" value="1"/>
</dbReference>
<protein>
    <recommendedName>
        <fullName evidence="3">Pentapeptide repeat protein</fullName>
    </recommendedName>
</protein>
<gene>
    <name evidence="1" type="ORF">GCM10009759_03990</name>
</gene>
<dbReference type="InterPro" id="IPR051082">
    <property type="entry name" value="Pentapeptide-BTB/POZ_domain"/>
</dbReference>
<evidence type="ECO:0000313" key="2">
    <source>
        <dbReference type="Proteomes" id="UP001500897"/>
    </source>
</evidence>
<dbReference type="Proteomes" id="UP001500897">
    <property type="component" value="Unassembled WGS sequence"/>
</dbReference>
<dbReference type="SUPFAM" id="SSF141571">
    <property type="entry name" value="Pentapeptide repeat-like"/>
    <property type="match status" value="1"/>
</dbReference>
<dbReference type="Pfam" id="PF00805">
    <property type="entry name" value="Pentapeptide"/>
    <property type="match status" value="2"/>
</dbReference>
<dbReference type="PANTHER" id="PTHR14136">
    <property type="entry name" value="BTB_POZ DOMAIN-CONTAINING PROTEIN KCTD9"/>
    <property type="match status" value="1"/>
</dbReference>
<dbReference type="InterPro" id="IPR001646">
    <property type="entry name" value="5peptide_repeat"/>
</dbReference>
<keyword evidence="2" id="KW-1185">Reference proteome</keyword>
<dbReference type="RefSeq" id="WP_344549916.1">
    <property type="nucleotide sequence ID" value="NZ_BAAANS010000002.1"/>
</dbReference>
<dbReference type="PANTHER" id="PTHR14136:SF17">
    <property type="entry name" value="BTB_POZ DOMAIN-CONTAINING PROTEIN KCTD9"/>
    <property type="match status" value="1"/>
</dbReference>